<name>A0A291R134_9BACT</name>
<dbReference type="InterPro" id="IPR028974">
    <property type="entry name" value="TSP_type-3_rpt"/>
</dbReference>
<accession>A0A291R134</accession>
<dbReference type="GO" id="GO:0009279">
    <property type="term" value="C:cell outer membrane"/>
    <property type="evidence" value="ECO:0007669"/>
    <property type="project" value="UniProtKB-SubCell"/>
</dbReference>
<dbReference type="GO" id="GO:0046930">
    <property type="term" value="C:pore complex"/>
    <property type="evidence" value="ECO:0007669"/>
    <property type="project" value="UniProtKB-KW"/>
</dbReference>
<evidence type="ECO:0000313" key="16">
    <source>
        <dbReference type="Proteomes" id="UP000220133"/>
    </source>
</evidence>
<keyword evidence="7" id="KW-0626">Porin</keyword>
<keyword evidence="9" id="KW-0998">Cell outer membrane</keyword>
<dbReference type="SUPFAM" id="SSF103088">
    <property type="entry name" value="OmpA-like"/>
    <property type="match status" value="1"/>
</dbReference>
<evidence type="ECO:0000256" key="8">
    <source>
        <dbReference type="ARBA" id="ARBA00023136"/>
    </source>
</evidence>
<dbReference type="KEGG" id="cbae:COR50_12750"/>
<keyword evidence="11" id="KW-0175">Coiled coil</keyword>
<dbReference type="CDD" id="cd07185">
    <property type="entry name" value="OmpA_C-like"/>
    <property type="match status" value="1"/>
</dbReference>
<feature type="chain" id="PRO_5012200470" description="OmpA-like domain-containing protein" evidence="13">
    <location>
        <begin position="24"/>
        <end position="451"/>
    </location>
</feature>
<dbReference type="Pfam" id="PF00691">
    <property type="entry name" value="OmpA"/>
    <property type="match status" value="1"/>
</dbReference>
<evidence type="ECO:0000256" key="9">
    <source>
        <dbReference type="ARBA" id="ARBA00023237"/>
    </source>
</evidence>
<evidence type="ECO:0000256" key="2">
    <source>
        <dbReference type="ARBA" id="ARBA00022448"/>
    </source>
</evidence>
<dbReference type="GO" id="GO:0006811">
    <property type="term" value="P:monoatomic ion transport"/>
    <property type="evidence" value="ECO:0007669"/>
    <property type="project" value="UniProtKB-KW"/>
</dbReference>
<feature type="signal peptide" evidence="13">
    <location>
        <begin position="1"/>
        <end position="23"/>
    </location>
</feature>
<keyword evidence="6" id="KW-0406">Ion transport</keyword>
<keyword evidence="2" id="KW-0813">Transport</keyword>
<dbReference type="SUPFAM" id="SSF56925">
    <property type="entry name" value="OMPA-like"/>
    <property type="match status" value="1"/>
</dbReference>
<proteinExistence type="predicted"/>
<evidence type="ECO:0000256" key="3">
    <source>
        <dbReference type="ARBA" id="ARBA00022452"/>
    </source>
</evidence>
<keyword evidence="5 13" id="KW-0732">Signal</keyword>
<sequence>MKPFLKNLAIIVGLALAPSILFAQNMNNDNDNANGGVFKGTKDFRKWSIGVNAGLLAPVAVTGGSNDFTKWKVSYGYGAYVKYQVIHSFGLRANFTAGELQGNNDNKLGNGQAPNSPYQSFTTKLNWSGSLNAVVNVFTLNWLQRRSYVQLYASVGGGLAGYKPKITDNMNNEMDYNANGDGITEFFIPVGAGLKFKLNDFMNLDLGYTMHYVDGDNLDGYVKGPDKDKFSYGYAGLEFSLGKKNKPQLAWTNSAAVAYDELKAERDNVMRELDNVKKENAHLSSQIDKLSQDSDNDGVSDMFDKCPDTPPNTKVDGSGCELPKPPPEKVEVRVTEEDNRIVRDAIHNLEFEVGKAAIHPSSYPTLNKVAELLKTKGLSLRLSGHTDNTGNAQKNMILSRQRAEAVKSYLVSQGANPSRIEAIGFGETQPIATNKTAAGRQQNRRVEFTLY</sequence>
<keyword evidence="8 10" id="KW-0472">Membrane</keyword>
<dbReference type="Proteomes" id="UP000220133">
    <property type="component" value="Chromosome"/>
</dbReference>
<protein>
    <recommendedName>
        <fullName evidence="14">OmpA-like domain-containing protein</fullName>
    </recommendedName>
</protein>
<dbReference type="PANTHER" id="PTHR30329:SF21">
    <property type="entry name" value="LIPOPROTEIN YIAD-RELATED"/>
    <property type="match status" value="1"/>
</dbReference>
<dbReference type="GO" id="GO:0005509">
    <property type="term" value="F:calcium ion binding"/>
    <property type="evidence" value="ECO:0007669"/>
    <property type="project" value="InterPro"/>
</dbReference>
<gene>
    <name evidence="15" type="ORF">COR50_12750</name>
</gene>
<organism evidence="15 16">
    <name type="scientific">Chitinophaga caeni</name>
    <dbReference type="NCBI Taxonomy" id="2029983"/>
    <lineage>
        <taxon>Bacteria</taxon>
        <taxon>Pseudomonadati</taxon>
        <taxon>Bacteroidota</taxon>
        <taxon>Chitinophagia</taxon>
        <taxon>Chitinophagales</taxon>
        <taxon>Chitinophagaceae</taxon>
        <taxon>Chitinophaga</taxon>
    </lineage>
</organism>
<dbReference type="InterPro" id="IPR050330">
    <property type="entry name" value="Bact_OuterMem_StrucFunc"/>
</dbReference>
<keyword evidence="4" id="KW-0812">Transmembrane</keyword>
<evidence type="ECO:0000256" key="12">
    <source>
        <dbReference type="SAM" id="MobiDB-lite"/>
    </source>
</evidence>
<evidence type="ECO:0000256" key="1">
    <source>
        <dbReference type="ARBA" id="ARBA00004571"/>
    </source>
</evidence>
<dbReference type="AlphaFoldDB" id="A0A291R134"/>
<comment type="subcellular location">
    <subcellularLocation>
        <location evidence="1">Cell outer membrane</location>
        <topology evidence="1">Multi-pass membrane protein</topology>
    </subcellularLocation>
</comment>
<evidence type="ECO:0000256" key="7">
    <source>
        <dbReference type="ARBA" id="ARBA00023114"/>
    </source>
</evidence>
<keyword evidence="3" id="KW-1134">Transmembrane beta strand</keyword>
<dbReference type="SUPFAM" id="SSF103647">
    <property type="entry name" value="TSP type-3 repeat"/>
    <property type="match status" value="1"/>
</dbReference>
<dbReference type="PANTHER" id="PTHR30329">
    <property type="entry name" value="STATOR ELEMENT OF FLAGELLAR MOTOR COMPLEX"/>
    <property type="match status" value="1"/>
</dbReference>
<dbReference type="PRINTS" id="PR01023">
    <property type="entry name" value="NAFLGMOTY"/>
</dbReference>
<dbReference type="PRINTS" id="PR01021">
    <property type="entry name" value="OMPADOMAIN"/>
</dbReference>
<dbReference type="Pfam" id="PF13505">
    <property type="entry name" value="OMP_b-brl"/>
    <property type="match status" value="1"/>
</dbReference>
<evidence type="ECO:0000256" key="11">
    <source>
        <dbReference type="SAM" id="Coils"/>
    </source>
</evidence>
<evidence type="ECO:0000256" key="13">
    <source>
        <dbReference type="SAM" id="SignalP"/>
    </source>
</evidence>
<dbReference type="InterPro" id="IPR006664">
    <property type="entry name" value="OMP_bac"/>
</dbReference>
<feature type="region of interest" description="Disordered" evidence="12">
    <location>
        <begin position="308"/>
        <end position="329"/>
    </location>
</feature>
<evidence type="ECO:0000256" key="10">
    <source>
        <dbReference type="PROSITE-ProRule" id="PRU00473"/>
    </source>
</evidence>
<dbReference type="InterPro" id="IPR006665">
    <property type="entry name" value="OmpA-like"/>
</dbReference>
<evidence type="ECO:0000256" key="6">
    <source>
        <dbReference type="ARBA" id="ARBA00023065"/>
    </source>
</evidence>
<evidence type="ECO:0000259" key="14">
    <source>
        <dbReference type="PROSITE" id="PS51123"/>
    </source>
</evidence>
<dbReference type="PROSITE" id="PS51123">
    <property type="entry name" value="OMPA_2"/>
    <property type="match status" value="1"/>
</dbReference>
<dbReference type="GO" id="GO:0015288">
    <property type="term" value="F:porin activity"/>
    <property type="evidence" value="ECO:0007669"/>
    <property type="project" value="UniProtKB-KW"/>
</dbReference>
<dbReference type="InterPro" id="IPR027385">
    <property type="entry name" value="Beta-barrel_OMP"/>
</dbReference>
<evidence type="ECO:0000256" key="5">
    <source>
        <dbReference type="ARBA" id="ARBA00022729"/>
    </source>
</evidence>
<keyword evidence="16" id="KW-1185">Reference proteome</keyword>
<feature type="coiled-coil region" evidence="11">
    <location>
        <begin position="259"/>
        <end position="293"/>
    </location>
</feature>
<dbReference type="InterPro" id="IPR036737">
    <property type="entry name" value="OmpA-like_sf"/>
</dbReference>
<reference evidence="15 16" key="1">
    <citation type="submission" date="2017-10" db="EMBL/GenBank/DDBJ databases">
        <title>Paenichitinophaga pekingensis gen. nov., sp. nov., isolated from activated sludge.</title>
        <authorList>
            <person name="Jin D."/>
            <person name="Kong X."/>
            <person name="Deng Y."/>
            <person name="Bai Z."/>
        </authorList>
    </citation>
    <scope>NUCLEOTIDE SEQUENCE [LARGE SCALE GENOMIC DNA]</scope>
    <source>
        <strain evidence="15 16">13</strain>
    </source>
</reference>
<evidence type="ECO:0000313" key="15">
    <source>
        <dbReference type="EMBL" id="ATL49852.1"/>
    </source>
</evidence>
<evidence type="ECO:0000256" key="4">
    <source>
        <dbReference type="ARBA" id="ARBA00022692"/>
    </source>
</evidence>
<dbReference type="InterPro" id="IPR011250">
    <property type="entry name" value="OMP/PagP_B-barrel"/>
</dbReference>
<dbReference type="EMBL" id="CP023777">
    <property type="protein sequence ID" value="ATL49852.1"/>
    <property type="molecule type" value="Genomic_DNA"/>
</dbReference>
<feature type="domain" description="OmpA-like" evidence="14">
    <location>
        <begin position="338"/>
        <end position="451"/>
    </location>
</feature>
<dbReference type="OrthoDB" id="1522982at2"/>
<dbReference type="Gene3D" id="3.30.1330.60">
    <property type="entry name" value="OmpA-like domain"/>
    <property type="match status" value="1"/>
</dbReference>